<feature type="region of interest" description="Disordered" evidence="1">
    <location>
        <begin position="120"/>
        <end position="180"/>
    </location>
</feature>
<feature type="compositionally biased region" description="Basic and acidic residues" evidence="1">
    <location>
        <begin position="170"/>
        <end position="179"/>
    </location>
</feature>
<evidence type="ECO:0000256" key="1">
    <source>
        <dbReference type="SAM" id="MobiDB-lite"/>
    </source>
</evidence>
<proteinExistence type="predicted"/>
<dbReference type="EnsemblMetazoa" id="PPA34132.1">
    <property type="protein sequence ID" value="PPA34132.1"/>
    <property type="gene ID" value="WBGene00272501"/>
</dbReference>
<accession>A0A8R1UJZ5</accession>
<accession>A0A454Y3G4</accession>
<dbReference type="Proteomes" id="UP000005239">
    <property type="component" value="Unassembled WGS sequence"/>
</dbReference>
<organism evidence="2 3">
    <name type="scientific">Pristionchus pacificus</name>
    <name type="common">Parasitic nematode worm</name>
    <dbReference type="NCBI Taxonomy" id="54126"/>
    <lineage>
        <taxon>Eukaryota</taxon>
        <taxon>Metazoa</taxon>
        <taxon>Ecdysozoa</taxon>
        <taxon>Nematoda</taxon>
        <taxon>Chromadorea</taxon>
        <taxon>Rhabditida</taxon>
        <taxon>Rhabditina</taxon>
        <taxon>Diplogasteromorpha</taxon>
        <taxon>Diplogasteroidea</taxon>
        <taxon>Neodiplogasteridae</taxon>
        <taxon>Pristionchus</taxon>
    </lineage>
</organism>
<reference evidence="2" key="2">
    <citation type="submission" date="2022-06" db="UniProtKB">
        <authorList>
            <consortium name="EnsemblMetazoa"/>
        </authorList>
    </citation>
    <scope>IDENTIFICATION</scope>
    <source>
        <strain evidence="2">PS312</strain>
    </source>
</reference>
<name>A0A454Y3G4_PRIPA</name>
<gene>
    <name evidence="2" type="primary">WBGene00272501</name>
</gene>
<feature type="region of interest" description="Disordered" evidence="1">
    <location>
        <begin position="229"/>
        <end position="262"/>
    </location>
</feature>
<evidence type="ECO:0000313" key="3">
    <source>
        <dbReference type="Proteomes" id="UP000005239"/>
    </source>
</evidence>
<keyword evidence="3" id="KW-1185">Reference proteome</keyword>
<reference evidence="3" key="1">
    <citation type="journal article" date="2008" name="Nat. Genet.">
        <title>The Pristionchus pacificus genome provides a unique perspective on nematode lifestyle and parasitism.</title>
        <authorList>
            <person name="Dieterich C."/>
            <person name="Clifton S.W."/>
            <person name="Schuster L.N."/>
            <person name="Chinwalla A."/>
            <person name="Delehaunty K."/>
            <person name="Dinkelacker I."/>
            <person name="Fulton L."/>
            <person name="Fulton R."/>
            <person name="Godfrey J."/>
            <person name="Minx P."/>
            <person name="Mitreva M."/>
            <person name="Roeseler W."/>
            <person name="Tian H."/>
            <person name="Witte H."/>
            <person name="Yang S.P."/>
            <person name="Wilson R.K."/>
            <person name="Sommer R.J."/>
        </authorList>
    </citation>
    <scope>NUCLEOTIDE SEQUENCE [LARGE SCALE GENOMIC DNA]</scope>
    <source>
        <strain evidence="3">PS312</strain>
    </source>
</reference>
<sequence length="262" mass="30068">MAGYPRPLPVANNKAKLHKWCPVIHEEKLRFAGRPDDTTFNDPSHLLVSEYVVNRARTRDGRKKNKVFVDSMGNEITLVGLSNGVHSGLILNHPSVLYWYEKGLSDHWQHDLNKLNDEARARRAPPPPQPPPPPPPAPQVLIVEERRSRTKKKRNRCSPIPMKMKKQKKTDKQRDKEEIDPALAIGWMEEENGGDDIEEMDEEVMEVDRGDVQQNDVVLVDDIVDDVVDPEEEVEEYPNGSSLPDDQRLPIYDQNDKEDFDE</sequence>
<protein>
    <submittedName>
        <fullName evidence="2">Uncharacterized protein</fullName>
    </submittedName>
</protein>
<evidence type="ECO:0000313" key="2">
    <source>
        <dbReference type="EnsemblMetazoa" id="PPA34132.1"/>
    </source>
</evidence>
<feature type="compositionally biased region" description="Pro residues" evidence="1">
    <location>
        <begin position="124"/>
        <end position="138"/>
    </location>
</feature>
<dbReference type="AlphaFoldDB" id="A0A454Y3G4"/>